<comment type="caution">
    <text evidence="2">The sequence shown here is derived from an EMBL/GenBank/DDBJ whole genome shotgun (WGS) entry which is preliminary data.</text>
</comment>
<gene>
    <name evidence="2" type="ORF">PXEA_LOCUS14766</name>
</gene>
<evidence type="ECO:0000313" key="2">
    <source>
        <dbReference type="EMBL" id="VEL21326.1"/>
    </source>
</evidence>
<proteinExistence type="predicted"/>
<dbReference type="PROSITE" id="PS50878">
    <property type="entry name" value="RT_POL"/>
    <property type="match status" value="1"/>
</dbReference>
<accession>A0A3S5CMN7</accession>
<reference evidence="2" key="1">
    <citation type="submission" date="2018-11" db="EMBL/GenBank/DDBJ databases">
        <authorList>
            <consortium name="Pathogen Informatics"/>
        </authorList>
    </citation>
    <scope>NUCLEOTIDE SEQUENCE</scope>
</reference>
<keyword evidence="3" id="KW-1185">Reference proteome</keyword>
<dbReference type="PANTHER" id="PTHR21301:SF10">
    <property type="entry name" value="REVERSE TRANSCRIPTASE DOMAIN-CONTAINING PROTEIN"/>
    <property type="match status" value="1"/>
</dbReference>
<evidence type="ECO:0000313" key="3">
    <source>
        <dbReference type="Proteomes" id="UP000784294"/>
    </source>
</evidence>
<name>A0A3S5CMN7_9PLAT</name>
<sequence>MGSPLSPLLVNVYMNKIEEKLKMASPQPAVLMRYLDDYFSLWSNGREKLEEFLKFVNQIDEKIKFKMEVDEGERLPFLDIEVIHSNGMLKR</sequence>
<dbReference type="InterPro" id="IPR000477">
    <property type="entry name" value="RT_dom"/>
</dbReference>
<dbReference type="CDD" id="cd00304">
    <property type="entry name" value="RT_like"/>
    <property type="match status" value="1"/>
</dbReference>
<dbReference type="EMBL" id="CAAALY010050705">
    <property type="protein sequence ID" value="VEL21326.1"/>
    <property type="molecule type" value="Genomic_DNA"/>
</dbReference>
<organism evidence="2 3">
    <name type="scientific">Protopolystoma xenopodis</name>
    <dbReference type="NCBI Taxonomy" id="117903"/>
    <lineage>
        <taxon>Eukaryota</taxon>
        <taxon>Metazoa</taxon>
        <taxon>Spiralia</taxon>
        <taxon>Lophotrochozoa</taxon>
        <taxon>Platyhelminthes</taxon>
        <taxon>Monogenea</taxon>
        <taxon>Polyopisthocotylea</taxon>
        <taxon>Polystomatidea</taxon>
        <taxon>Polystomatidae</taxon>
        <taxon>Protopolystoma</taxon>
    </lineage>
</organism>
<dbReference type="AlphaFoldDB" id="A0A3S5CMN7"/>
<evidence type="ECO:0000259" key="1">
    <source>
        <dbReference type="PROSITE" id="PS50878"/>
    </source>
</evidence>
<feature type="domain" description="Reverse transcriptase" evidence="1">
    <location>
        <begin position="1"/>
        <end position="91"/>
    </location>
</feature>
<protein>
    <recommendedName>
        <fullName evidence="1">Reverse transcriptase domain-containing protein</fullName>
    </recommendedName>
</protein>
<dbReference type="Proteomes" id="UP000784294">
    <property type="component" value="Unassembled WGS sequence"/>
</dbReference>
<dbReference type="PANTHER" id="PTHR21301">
    <property type="entry name" value="REVERSE TRANSCRIPTASE"/>
    <property type="match status" value="1"/>
</dbReference>
<dbReference type="OrthoDB" id="6257278at2759"/>